<dbReference type="GO" id="GO:0016788">
    <property type="term" value="F:hydrolase activity, acting on ester bonds"/>
    <property type="evidence" value="ECO:0007669"/>
    <property type="project" value="UniProtKB-ARBA"/>
</dbReference>
<accession>A0AAN3ACQ3</accession>
<dbReference type="PANTHER" id="PTHR31084:SF0">
    <property type="entry name" value="ALPHA-L-FUCOSIDASE 2"/>
    <property type="match status" value="1"/>
</dbReference>
<evidence type="ECO:0000259" key="5">
    <source>
        <dbReference type="Pfam" id="PF21307"/>
    </source>
</evidence>
<dbReference type="EMBL" id="AAXF02000029">
    <property type="protein sequence ID" value="EDO14063.1"/>
    <property type="molecule type" value="Genomic_DNA"/>
</dbReference>
<dbReference type="SUPFAM" id="SSF48208">
    <property type="entry name" value="Six-hairpin glycosidases"/>
    <property type="match status" value="1"/>
</dbReference>
<feature type="domain" description="Glycosyl hydrolase family 95 N-terminal" evidence="4">
    <location>
        <begin position="290"/>
        <end position="531"/>
    </location>
</feature>
<evidence type="ECO:0000259" key="3">
    <source>
        <dbReference type="Pfam" id="PF03629"/>
    </source>
</evidence>
<reference evidence="8" key="2">
    <citation type="submission" date="2007-04" db="EMBL/GenBank/DDBJ databases">
        <title>Draft genome sequence of Bacteroides ovatus (ATCC 8483).</title>
        <authorList>
            <person name="Sudarsanam P."/>
            <person name="Ley R."/>
            <person name="Guruge J."/>
            <person name="Turnbaugh P.J."/>
            <person name="Mahowald M."/>
            <person name="Liep D."/>
            <person name="Gordon J."/>
        </authorList>
    </citation>
    <scope>NUCLEOTIDE SEQUENCE [LARGE SCALE GENOMIC DNA]</scope>
    <source>
        <strain evidence="8">ATCC 8483 / DSM 1896 / JCM 5824 / BCRC 10623 / CCUG 4943 / NCTC 11153</strain>
    </source>
</reference>
<dbReference type="GO" id="GO:0004560">
    <property type="term" value="F:alpha-L-fucosidase activity"/>
    <property type="evidence" value="ECO:0007669"/>
    <property type="project" value="TreeGrafter"/>
</dbReference>
<protein>
    <recommendedName>
        <fullName evidence="9">Glycoside hydrolase family 95 protein</fullName>
    </recommendedName>
</protein>
<keyword evidence="1" id="KW-0378">Hydrolase</keyword>
<dbReference type="AlphaFoldDB" id="A0AAN3ACQ3"/>
<evidence type="ECO:0000259" key="6">
    <source>
        <dbReference type="Pfam" id="PF22124"/>
    </source>
</evidence>
<dbReference type="Pfam" id="PF21307">
    <property type="entry name" value="Glyco_hydro_95_C"/>
    <property type="match status" value="1"/>
</dbReference>
<sequence length="1100" mass="123001">MKHFIPFLFSFLVFTGMVNAQDKDFHIYLAFGQSNMEGSAKVEEIDQHGVNPRFMVMNAVDNAEKGWKMGEWRTATPPLCRPYTGLTPCDYFGRMMVDNLPKQVRVGVINVAIGGCRIEIFDKANCKGHIASQPDWLKKMATEYDNDPYGRLIALARKAQKEGVIKGVLMLQGESNSGDPRWLGQVKEVYGHILADLGLKAVDVPLIVGEVVNRTERGICASHNLLINRLPEVIPTAHVVKSDYCPAAKDFLHYTAQGYRMMGSRFAETALKLQGVKPLVNKYDVTRLKLWYNRPAQHWEEALPIGNSRLGAMVYGGAGREELQINEETFWAGGPHHNNSPKAKTVLDEARRLIFEDKTMEAQKLINPNFFSGPHGMSYLNMGSLLILQPGHEKATNYYRELDIEDATATTCYEVDGVTYTRTAFSSMTDQVIIVRLEANRKGALLFSLGYDTPKEADGSALLHPVVKVRGNKLTMQCIGMEQEGVASAIKGEWQVQVVHDGKQVNQPDRLGVQGATTATVYLSAATNFVNYKDVSGNASRRAAAYLKTALKQPYPKALEAHSKAYQTQFNRVKLDLPATIASLAPTNQRVADFNRVDDRNLMALLYQYGRYLLICSSQPGGQPANLQGIWCRSLHAPWDSKYTININTEMNYWPAEVTNLSECHEPLFSMLEDLSVTGHETARTLYGAKGWVAHHNTDLWRIAGPVDGATWGMWPNGGAWLCQHLWQHYLYTGDQAFLRKYYPVMKGAADFMMSHLVKHPKYGWLVTVPSVSPEHGYTASTLTAGCTMDNQIAFDILNNTRLAATILGEPTAYQDSLQATCTQLPPMQIGKYNQIQEWMVDADDPKNEHRHISHLYGLYPSNQISPHLQPTLFAAAKNTLLQRGDQATGWSIGWKINFWARMLDGNHAYRIIRNMLRLLPGDGKQKEHPDGRTYPNLFDAHPPFQIDGNFGYTAGVSEMLLQSHDGAVHLLPALPKEWREGRISGLVARGGFVVDMEWSGAQLFRAEICSRIGGVLRIRSCVPLKGEGLKPAEGACPNMLYAPAEVPAPLKSNKLRALQLPVLYKVYEYDVTTEAGGHYLFERDYAPELALQMHDNLKY</sequence>
<feature type="chain" id="PRO_5043040712" description="Glycoside hydrolase family 95 protein" evidence="2">
    <location>
        <begin position="21"/>
        <end position="1100"/>
    </location>
</feature>
<name>A0AAN3ACQ3_BACO1</name>
<dbReference type="InterPro" id="IPR005181">
    <property type="entry name" value="SASA"/>
</dbReference>
<feature type="domain" description="Sialate O-acetylesterase" evidence="3">
    <location>
        <begin position="25"/>
        <end position="271"/>
    </location>
</feature>
<reference evidence="7 8" key="1">
    <citation type="submission" date="2007-03" db="EMBL/GenBank/DDBJ databases">
        <authorList>
            <person name="Fulton L."/>
            <person name="Clifton S."/>
            <person name="Fulton B."/>
            <person name="Xu J."/>
            <person name="Minx P."/>
            <person name="Pepin K.H."/>
            <person name="Johnson M."/>
            <person name="Thiruvilangam P."/>
            <person name="Bhonagiri V."/>
            <person name="Nash W.E."/>
            <person name="Mardis E.R."/>
            <person name="Wilson R.K."/>
        </authorList>
    </citation>
    <scope>NUCLEOTIDE SEQUENCE [LARGE SCALE GENOMIC DNA]</scope>
    <source>
        <strain evidence="8">ATCC 8483 / DSM 1896 / JCM 5824 / BCRC 10623 / CCUG 4943 / NCTC 11153</strain>
    </source>
</reference>
<feature type="domain" description="Alpha fucosidase A-like C-terminal" evidence="5">
    <location>
        <begin position="963"/>
        <end position="1021"/>
    </location>
</feature>
<dbReference type="SUPFAM" id="SSF52266">
    <property type="entry name" value="SGNH hydrolase"/>
    <property type="match status" value="1"/>
</dbReference>
<feature type="domain" description="Glycosyl hydrolase family 95 catalytic" evidence="6">
    <location>
        <begin position="555"/>
        <end position="961"/>
    </location>
</feature>
<dbReference type="GeneID" id="29452156"/>
<dbReference type="InterPro" id="IPR008928">
    <property type="entry name" value="6-hairpin_glycosidase_sf"/>
</dbReference>
<dbReference type="Pfam" id="PF22124">
    <property type="entry name" value="Glyco_hydro_95_cat"/>
    <property type="match status" value="1"/>
</dbReference>
<dbReference type="InterPro" id="IPR012341">
    <property type="entry name" value="6hp_glycosidase-like_sf"/>
</dbReference>
<dbReference type="InterPro" id="IPR036514">
    <property type="entry name" value="SGNH_hydro_sf"/>
</dbReference>
<dbReference type="InterPro" id="IPR027414">
    <property type="entry name" value="GH95_N_dom"/>
</dbReference>
<organism evidence="7 8">
    <name type="scientific">Bacteroides ovatus (strain ATCC 8483 / DSM 1896 / JCM 5824 / BCRC 10623 / CCUG 4943 / NCTC 11153)</name>
    <dbReference type="NCBI Taxonomy" id="411476"/>
    <lineage>
        <taxon>Bacteria</taxon>
        <taxon>Pseudomonadati</taxon>
        <taxon>Bacteroidota</taxon>
        <taxon>Bacteroidia</taxon>
        <taxon>Bacteroidales</taxon>
        <taxon>Bacteroidaceae</taxon>
        <taxon>Bacteroides</taxon>
    </lineage>
</organism>
<proteinExistence type="predicted"/>
<dbReference type="InterPro" id="IPR054363">
    <property type="entry name" value="GH95_cat"/>
</dbReference>
<evidence type="ECO:0000256" key="1">
    <source>
        <dbReference type="ARBA" id="ARBA00022801"/>
    </source>
</evidence>
<comment type="caution">
    <text evidence="7">The sequence shown here is derived from an EMBL/GenBank/DDBJ whole genome shotgun (WGS) entry which is preliminary data.</text>
</comment>
<evidence type="ECO:0000256" key="2">
    <source>
        <dbReference type="SAM" id="SignalP"/>
    </source>
</evidence>
<evidence type="ECO:0000313" key="8">
    <source>
        <dbReference type="Proteomes" id="UP000005475"/>
    </source>
</evidence>
<feature type="signal peptide" evidence="2">
    <location>
        <begin position="1"/>
        <end position="20"/>
    </location>
</feature>
<keyword evidence="2" id="KW-0732">Signal</keyword>
<dbReference type="Gene3D" id="3.40.50.1110">
    <property type="entry name" value="SGNH hydrolase"/>
    <property type="match status" value="1"/>
</dbReference>
<evidence type="ECO:0008006" key="9">
    <source>
        <dbReference type="Google" id="ProtNLM"/>
    </source>
</evidence>
<dbReference type="Pfam" id="PF03629">
    <property type="entry name" value="SASA"/>
    <property type="match status" value="1"/>
</dbReference>
<evidence type="ECO:0000313" key="7">
    <source>
        <dbReference type="EMBL" id="EDO14063.1"/>
    </source>
</evidence>
<dbReference type="Proteomes" id="UP000005475">
    <property type="component" value="Unassembled WGS sequence"/>
</dbReference>
<evidence type="ECO:0000259" key="4">
    <source>
        <dbReference type="Pfam" id="PF14498"/>
    </source>
</evidence>
<dbReference type="Pfam" id="PF14498">
    <property type="entry name" value="Glyco_hyd_65N_2"/>
    <property type="match status" value="1"/>
</dbReference>
<dbReference type="GO" id="GO:0005975">
    <property type="term" value="P:carbohydrate metabolic process"/>
    <property type="evidence" value="ECO:0007669"/>
    <property type="project" value="InterPro"/>
</dbReference>
<dbReference type="PANTHER" id="PTHR31084">
    <property type="entry name" value="ALPHA-L-FUCOSIDASE 2"/>
    <property type="match status" value="1"/>
</dbReference>
<dbReference type="InterPro" id="IPR049053">
    <property type="entry name" value="AFCA-like_C"/>
</dbReference>
<gene>
    <name evidence="7" type="ORF">BACOVA_00258</name>
</gene>
<dbReference type="Gene3D" id="1.50.10.10">
    <property type="match status" value="1"/>
</dbReference>
<dbReference type="RefSeq" id="WP_004297727.1">
    <property type="nucleotide sequence ID" value="NZ_DS264573.1"/>
</dbReference>